<name>A0AB39BIY9_9MICO</name>
<gene>
    <name evidence="1" type="ORF">ABFY20_05700</name>
</gene>
<reference evidence="1" key="1">
    <citation type="submission" date="2024-05" db="EMBL/GenBank/DDBJ databases">
        <title>Herbiconiux sp. A18JL235.</title>
        <authorList>
            <person name="Zhang G."/>
        </authorList>
    </citation>
    <scope>NUCLEOTIDE SEQUENCE</scope>
    <source>
        <strain evidence="1">A18JL235</strain>
    </source>
</reference>
<evidence type="ECO:0008006" key="2">
    <source>
        <dbReference type="Google" id="ProtNLM"/>
    </source>
</evidence>
<dbReference type="EMBL" id="CP162511">
    <property type="protein sequence ID" value="XDI06592.1"/>
    <property type="molecule type" value="Genomic_DNA"/>
</dbReference>
<dbReference type="RefSeq" id="WP_368498971.1">
    <property type="nucleotide sequence ID" value="NZ_CP162511.1"/>
</dbReference>
<sequence length="212" mass="22162">MIGWRRKAKAVRESAVSQERLYELVNQTLMENFGPLGSFAITRRTAVDTDDIFHTALARSVAHDIVANLAEHGIVVSTAAGERAAAAAAVAAASAPRAGASFAATGSTRSTRPWLAPVESVPVHRDLARAVSAATRSETSLEPAARVSATARPAPATEIPAYPTTAHGVVIGERPLIDGPDPLDDDAMRSLVAHHHDVEAAVAEKAARTIAI</sequence>
<evidence type="ECO:0000313" key="1">
    <source>
        <dbReference type="EMBL" id="XDI06592.1"/>
    </source>
</evidence>
<organism evidence="1">
    <name type="scientific">Herbiconiux sp. A18JL235</name>
    <dbReference type="NCBI Taxonomy" id="3152363"/>
    <lineage>
        <taxon>Bacteria</taxon>
        <taxon>Bacillati</taxon>
        <taxon>Actinomycetota</taxon>
        <taxon>Actinomycetes</taxon>
        <taxon>Micrococcales</taxon>
        <taxon>Microbacteriaceae</taxon>
        <taxon>Herbiconiux</taxon>
    </lineage>
</organism>
<protein>
    <recommendedName>
        <fullName evidence="2">DUF222 domain-containing protein</fullName>
    </recommendedName>
</protein>
<dbReference type="AlphaFoldDB" id="A0AB39BIY9"/>
<accession>A0AB39BIY9</accession>
<proteinExistence type="predicted"/>